<evidence type="ECO:0008006" key="11">
    <source>
        <dbReference type="Google" id="ProtNLM"/>
    </source>
</evidence>
<evidence type="ECO:0000256" key="1">
    <source>
        <dbReference type="ARBA" id="ARBA00004141"/>
    </source>
</evidence>
<feature type="transmembrane region" description="Helical" evidence="8">
    <location>
        <begin position="167"/>
        <end position="189"/>
    </location>
</feature>
<dbReference type="FunFam" id="1.20.1280.290:FF:000012">
    <property type="entry name" value="Vacuolar membrane PQ loop repeat protein"/>
    <property type="match status" value="1"/>
</dbReference>
<dbReference type="Proteomes" id="UP001166286">
    <property type="component" value="Unassembled WGS sequence"/>
</dbReference>
<keyword evidence="3 8" id="KW-1133">Transmembrane helix</keyword>
<dbReference type="EMBL" id="JAFEKC020000005">
    <property type="protein sequence ID" value="KAK0514568.1"/>
    <property type="molecule type" value="Genomic_DNA"/>
</dbReference>
<sequence>MVDLTPHEALSGISGSISLVSWIFVLVPQLLENYQLGSADGVSLAFIIVWFIGDLANFFGAIWAGLVPTVIALAVYFIIADAVLLTQCLYYKRVNARQNLTADLTQSDTDNPEQPLLGRRPSDIGLPGSRRRSSVSIKRRDSSLPTPVLSTIPEEEGYVRPWVKNTICVVAVCAIGTAGWAIAWKAHLWVPTPEDSGADDLGENVGAEILGYLSALLYLGARIPQIVKNFRERSCEGLSLLFFILSLLGNLTYGGGILFHSVSKQYLLVNTPWLIGSLGTMFEDVLIFVQFHIYKKAAEEDSAVE</sequence>
<evidence type="ECO:0000256" key="2">
    <source>
        <dbReference type="ARBA" id="ARBA00022692"/>
    </source>
</evidence>
<dbReference type="GO" id="GO:0034486">
    <property type="term" value="P:vacuolar transmembrane transport"/>
    <property type="evidence" value="ECO:0007669"/>
    <property type="project" value="UniProtKB-ARBA"/>
</dbReference>
<keyword evidence="10" id="KW-1185">Reference proteome</keyword>
<evidence type="ECO:0000256" key="4">
    <source>
        <dbReference type="ARBA" id="ARBA00023136"/>
    </source>
</evidence>
<dbReference type="InterPro" id="IPR051415">
    <property type="entry name" value="LAAT-1"/>
</dbReference>
<dbReference type="GO" id="GO:0015174">
    <property type="term" value="F:basic amino acid transmembrane transporter activity"/>
    <property type="evidence" value="ECO:0007669"/>
    <property type="project" value="UniProtKB-ARBA"/>
</dbReference>
<evidence type="ECO:0000313" key="10">
    <source>
        <dbReference type="Proteomes" id="UP001166286"/>
    </source>
</evidence>
<comment type="subcellular location">
    <subcellularLocation>
        <location evidence="1">Membrane</location>
        <topology evidence="1">Multi-pass membrane protein</topology>
    </subcellularLocation>
</comment>
<feature type="transmembrane region" description="Helical" evidence="8">
    <location>
        <begin position="12"/>
        <end position="31"/>
    </location>
</feature>
<dbReference type="InterPro" id="IPR006603">
    <property type="entry name" value="PQ-loop_rpt"/>
</dbReference>
<comment type="similarity">
    <text evidence="5">Belongs to the laat-1 family.</text>
</comment>
<keyword evidence="2 8" id="KW-0812">Transmembrane</keyword>
<comment type="caution">
    <text evidence="9">The sequence shown here is derived from an EMBL/GenBank/DDBJ whole genome shotgun (WGS) entry which is preliminary data.</text>
</comment>
<organism evidence="9 10">
    <name type="scientific">Cladonia borealis</name>
    <dbReference type="NCBI Taxonomy" id="184061"/>
    <lineage>
        <taxon>Eukaryota</taxon>
        <taxon>Fungi</taxon>
        <taxon>Dikarya</taxon>
        <taxon>Ascomycota</taxon>
        <taxon>Pezizomycotina</taxon>
        <taxon>Lecanoromycetes</taxon>
        <taxon>OSLEUM clade</taxon>
        <taxon>Lecanoromycetidae</taxon>
        <taxon>Lecanorales</taxon>
        <taxon>Lecanorineae</taxon>
        <taxon>Cladoniaceae</taxon>
        <taxon>Cladonia</taxon>
    </lineage>
</organism>
<feature type="transmembrane region" description="Helical" evidence="8">
    <location>
        <begin position="70"/>
        <end position="91"/>
    </location>
</feature>
<comment type="catalytic activity">
    <reaction evidence="6">
        <text>L-histidine(out) + L-arginine(in) = L-histidine(in) + L-arginine(out)</text>
        <dbReference type="Rhea" id="RHEA:71063"/>
        <dbReference type="ChEBI" id="CHEBI:32682"/>
        <dbReference type="ChEBI" id="CHEBI:57595"/>
    </reaction>
</comment>
<evidence type="ECO:0000256" key="8">
    <source>
        <dbReference type="SAM" id="Phobius"/>
    </source>
</evidence>
<feature type="transmembrane region" description="Helical" evidence="8">
    <location>
        <begin position="209"/>
        <end position="227"/>
    </location>
</feature>
<reference evidence="9" key="1">
    <citation type="submission" date="2023-03" db="EMBL/GenBank/DDBJ databases">
        <title>Complete genome of Cladonia borealis.</title>
        <authorList>
            <person name="Park H."/>
        </authorList>
    </citation>
    <scope>NUCLEOTIDE SEQUENCE</scope>
    <source>
        <strain evidence="9">ANT050790</strain>
    </source>
</reference>
<keyword evidence="4 8" id="KW-0472">Membrane</keyword>
<accession>A0AA39R771</accession>
<evidence type="ECO:0000313" key="9">
    <source>
        <dbReference type="EMBL" id="KAK0514568.1"/>
    </source>
</evidence>
<evidence type="ECO:0000256" key="3">
    <source>
        <dbReference type="ARBA" id="ARBA00022989"/>
    </source>
</evidence>
<feature type="transmembrane region" description="Helical" evidence="8">
    <location>
        <begin position="271"/>
        <end position="289"/>
    </location>
</feature>
<dbReference type="PANTHER" id="PTHR16201:SF44">
    <property type="entry name" value="SEVEN TRANSMEMBRANE PROTEIN 1"/>
    <property type="match status" value="1"/>
</dbReference>
<dbReference type="Pfam" id="PF04193">
    <property type="entry name" value="PQ-loop"/>
    <property type="match status" value="2"/>
</dbReference>
<protein>
    <recommendedName>
        <fullName evidence="11">Vacuolar membrane PQ loop repeat protein</fullName>
    </recommendedName>
</protein>
<evidence type="ECO:0000256" key="7">
    <source>
        <dbReference type="SAM" id="MobiDB-lite"/>
    </source>
</evidence>
<evidence type="ECO:0000256" key="6">
    <source>
        <dbReference type="ARBA" id="ARBA00050768"/>
    </source>
</evidence>
<dbReference type="PANTHER" id="PTHR16201">
    <property type="entry name" value="SEVEN TRANSMEMBRANE PROTEIN 1-RELATED"/>
    <property type="match status" value="1"/>
</dbReference>
<feature type="transmembrane region" description="Helical" evidence="8">
    <location>
        <begin position="239"/>
        <end position="259"/>
    </location>
</feature>
<name>A0AA39R771_9LECA</name>
<dbReference type="GO" id="GO:0098852">
    <property type="term" value="C:lytic vacuole membrane"/>
    <property type="evidence" value="ECO:0007669"/>
    <property type="project" value="UniProtKB-ARBA"/>
</dbReference>
<proteinExistence type="inferred from homology"/>
<gene>
    <name evidence="9" type="ORF">JMJ35_003185</name>
</gene>
<dbReference type="SMART" id="SM00679">
    <property type="entry name" value="CTNS"/>
    <property type="match status" value="2"/>
</dbReference>
<evidence type="ECO:0000256" key="5">
    <source>
        <dbReference type="ARBA" id="ARBA00038039"/>
    </source>
</evidence>
<feature type="transmembrane region" description="Helical" evidence="8">
    <location>
        <begin position="43"/>
        <end position="64"/>
    </location>
</feature>
<feature type="region of interest" description="Disordered" evidence="7">
    <location>
        <begin position="105"/>
        <end position="139"/>
    </location>
</feature>
<dbReference type="Gene3D" id="1.20.1280.290">
    <property type="match status" value="2"/>
</dbReference>
<dbReference type="AlphaFoldDB" id="A0AA39R771"/>
<dbReference type="FunFam" id="1.20.1280.290:FF:000009">
    <property type="entry name" value="PQ loop repeat family protein"/>
    <property type="match status" value="1"/>
</dbReference>